<dbReference type="PANTHER" id="PTHR38340">
    <property type="entry name" value="S-LAYER PROTEIN"/>
    <property type="match status" value="1"/>
</dbReference>
<proteinExistence type="predicted"/>
<evidence type="ECO:0008006" key="6">
    <source>
        <dbReference type="Google" id="ProtNLM"/>
    </source>
</evidence>
<dbReference type="PANTHER" id="PTHR38340:SF1">
    <property type="entry name" value="S-LAYER PROTEIN"/>
    <property type="match status" value="1"/>
</dbReference>
<accession>A0A8J7LQR4</accession>
<gene>
    <name evidence="4" type="ORF">H1D41_17625</name>
</gene>
<dbReference type="PROSITE" id="PS00330">
    <property type="entry name" value="HEMOLYSIN_CALCIUM"/>
    <property type="match status" value="5"/>
</dbReference>
<dbReference type="InterPro" id="IPR050557">
    <property type="entry name" value="RTX_toxin/Mannuronan_C5-epim"/>
</dbReference>
<keyword evidence="2" id="KW-0964">Secreted</keyword>
<name>A0A8J7LQR4_9RHOB</name>
<organism evidence="4 5">
    <name type="scientific">Halocynthiibacter styelae</name>
    <dbReference type="NCBI Taxonomy" id="2761955"/>
    <lineage>
        <taxon>Bacteria</taxon>
        <taxon>Pseudomonadati</taxon>
        <taxon>Pseudomonadota</taxon>
        <taxon>Alphaproteobacteria</taxon>
        <taxon>Rhodobacterales</taxon>
        <taxon>Paracoccaceae</taxon>
        <taxon>Halocynthiibacter</taxon>
    </lineage>
</organism>
<feature type="region of interest" description="Disordered" evidence="3">
    <location>
        <begin position="300"/>
        <end position="319"/>
    </location>
</feature>
<dbReference type="Gene3D" id="2.150.10.10">
    <property type="entry name" value="Serralysin-like metalloprotease, C-terminal"/>
    <property type="match status" value="3"/>
</dbReference>
<dbReference type="InterPro" id="IPR011049">
    <property type="entry name" value="Serralysin-like_metalloprot_C"/>
</dbReference>
<dbReference type="Proteomes" id="UP000640583">
    <property type="component" value="Unassembled WGS sequence"/>
</dbReference>
<dbReference type="GO" id="GO:0005576">
    <property type="term" value="C:extracellular region"/>
    <property type="evidence" value="ECO:0007669"/>
    <property type="project" value="UniProtKB-SubCell"/>
</dbReference>
<dbReference type="EMBL" id="JADCKQ010000020">
    <property type="protein sequence ID" value="MBI1495461.1"/>
    <property type="molecule type" value="Genomic_DNA"/>
</dbReference>
<dbReference type="Pfam" id="PF00353">
    <property type="entry name" value="HemolysinCabind"/>
    <property type="match status" value="3"/>
</dbReference>
<dbReference type="InterPro" id="IPR001343">
    <property type="entry name" value="Hemolysn_Ca-bd"/>
</dbReference>
<comment type="subcellular location">
    <subcellularLocation>
        <location evidence="1">Secreted</location>
    </subcellularLocation>
</comment>
<evidence type="ECO:0000256" key="3">
    <source>
        <dbReference type="SAM" id="MobiDB-lite"/>
    </source>
</evidence>
<dbReference type="SUPFAM" id="SSF51120">
    <property type="entry name" value="beta-Roll"/>
    <property type="match status" value="3"/>
</dbReference>
<evidence type="ECO:0000256" key="1">
    <source>
        <dbReference type="ARBA" id="ARBA00004613"/>
    </source>
</evidence>
<dbReference type="InterPro" id="IPR018511">
    <property type="entry name" value="Hemolysin-typ_Ca-bd_CS"/>
</dbReference>
<feature type="compositionally biased region" description="Polar residues" evidence="3">
    <location>
        <begin position="300"/>
        <end position="309"/>
    </location>
</feature>
<keyword evidence="5" id="KW-1185">Reference proteome</keyword>
<comment type="caution">
    <text evidence="4">The sequence shown here is derived from an EMBL/GenBank/DDBJ whole genome shotgun (WGS) entry which is preliminary data.</text>
</comment>
<reference evidence="4" key="1">
    <citation type="submission" date="2020-10" db="EMBL/GenBank/DDBJ databases">
        <title>Paenihalocynthiibacter styelae gen. nov., sp. nov., isolated from stalked sea squirt Styela clava.</title>
        <authorList>
            <person name="Kim Y.-O."/>
            <person name="Yoon J.-H."/>
        </authorList>
    </citation>
    <scope>NUCLEOTIDE SEQUENCE</scope>
    <source>
        <strain evidence="4">MYP1-1</strain>
    </source>
</reference>
<dbReference type="PRINTS" id="PR00313">
    <property type="entry name" value="CABNDNGRPT"/>
</dbReference>
<evidence type="ECO:0000313" key="5">
    <source>
        <dbReference type="Proteomes" id="UP000640583"/>
    </source>
</evidence>
<sequence>MTILNTFYLGNLAIIDPVENGATGANENIFGVLGTYGTVASPLYNSQAQVEVLGSGISQLTTDHNPIASGSSSISYDTGAGPIANTADGIASYQGSITYSDGSATLGLTLQLIQTIDGDTFLLVPESQQSHFNKPVETINLDAAVITPVMHTLPLAAYDDTLLASAIPDGVVDGENTDDTMGPGYNDSGQAINGGGDIIDGPDGLNDVINGNGGNDTIHAGLGADIVDGGKGDDLIDGGFGLDTLNGGEGNDTVSFQQSFGSSSEFVNVDLLNNVAALNGGVSGTETVIGFENVIGSQGNDQISGTDESNILEGRTGDDLINGRGGDDTILGGAGNDTIAGGAGSDTISGGDNNDIIYGDELPESGVGVNAGLIDIGYMDVRSGSATQSGVNQAVAGDTVIFDNIGVTEDGRVIYGKLELVEKSDPNLTVDLVGNQFLDIRLNGINNPSVAGETATFKLSFFDTATDQPISLNGHSVFTDVDQTPNGTEVLTLPDDSFSAFGVTDSNTLNISSSNGSTVISGTTNSVPTDQNAWLTAYFENQDSITFTAAARGATTGYSFGPGELDDEVVTPIVSSDDVIDGGDGDDVVYGMVGDDRITGGAGDDTLNGGEGDDIFVEVAGDGADTIEDFGTGNSGSIDDGDQANNDFVDLSAFYNATTLASVNGSDSDTANDFTHELAMLRADAADGQVDGIINGTDYSAEIGGVDLTLLNAGVAVTGSALTSDNTNVMCFADGTLVLSRFSSGLFRAIFAMKETRHGTKIQRRVQT</sequence>
<protein>
    <recommendedName>
        <fullName evidence="6">Calcium-binding protein</fullName>
    </recommendedName>
</protein>
<dbReference type="GO" id="GO:0005509">
    <property type="term" value="F:calcium ion binding"/>
    <property type="evidence" value="ECO:0007669"/>
    <property type="project" value="InterPro"/>
</dbReference>
<evidence type="ECO:0000256" key="2">
    <source>
        <dbReference type="ARBA" id="ARBA00022525"/>
    </source>
</evidence>
<evidence type="ECO:0000313" key="4">
    <source>
        <dbReference type="EMBL" id="MBI1495461.1"/>
    </source>
</evidence>
<dbReference type="AlphaFoldDB" id="A0A8J7LQR4"/>
<dbReference type="RefSeq" id="WP_228850161.1">
    <property type="nucleotide sequence ID" value="NZ_JADCKQ010000020.1"/>
</dbReference>